<sequence length="202" mass="23036">MAAEKRDSRDWTLGLASFWDMRAKLAWEVRQVESLAGRPVPIGPEYEDGAEQALLFAAANAFATAWHLMEWLAFHAEKDALWSRFERLAGRPINNKNELKSWVLEVPEMRHCCAICVATKHVSLSDPELRGLNLSIPIFFDFFVSNHGGHFRHSVQRTAHVVSEADGFRGTVTVVGLLADIQRWWDWLVAEVQLPAYPRLRN</sequence>
<evidence type="ECO:0000313" key="2">
    <source>
        <dbReference type="EMBL" id="CAD1792740.1"/>
    </source>
</evidence>
<evidence type="ECO:0000313" key="3">
    <source>
        <dbReference type="Proteomes" id="UP000514411"/>
    </source>
</evidence>
<proteinExistence type="predicted"/>
<gene>
    <name evidence="2" type="ORF">XSP_002349</name>
    <name evidence="1" type="ORF">XSP_002372</name>
</gene>
<dbReference type="AlphaFoldDB" id="A0A8E4ET84"/>
<organism evidence="1">
    <name type="scientific">Xanthomonas campestris pv. juglandis</name>
    <name type="common">Xanthomonas arboricola pv. juglandis</name>
    <dbReference type="NCBI Taxonomy" id="195709"/>
    <lineage>
        <taxon>Bacteria</taxon>
        <taxon>Pseudomonadati</taxon>
        <taxon>Pseudomonadota</taxon>
        <taxon>Gammaproteobacteria</taxon>
        <taxon>Lysobacterales</taxon>
        <taxon>Lysobacteraceae</taxon>
        <taxon>Xanthomonas</taxon>
    </lineage>
</organism>
<accession>A0A8E4ET84</accession>
<name>A0A8E4ET84_XANCJ</name>
<dbReference type="Proteomes" id="UP000514411">
    <property type="component" value="Chromosome"/>
</dbReference>
<dbReference type="EMBL" id="LR861807">
    <property type="protein sequence ID" value="CAD1792740.1"/>
    <property type="molecule type" value="Genomic_DNA"/>
</dbReference>
<protein>
    <submittedName>
        <fullName evidence="1">Uncharacterized protein</fullName>
    </submittedName>
</protein>
<dbReference type="EMBL" id="LR824643">
    <property type="protein sequence ID" value="CAD0329646.1"/>
    <property type="molecule type" value="Genomic_DNA"/>
</dbReference>
<evidence type="ECO:0000313" key="1">
    <source>
        <dbReference type="EMBL" id="CAD0329646.1"/>
    </source>
</evidence>
<dbReference type="RefSeq" id="WP_047124357.1">
    <property type="nucleotide sequence ID" value="NZ_CP168206.1"/>
</dbReference>
<reference evidence="1 3" key="1">
    <citation type="submission" date="2020-07" db="EMBL/GenBank/DDBJ databases">
        <authorList>
            <person name="Teixeira M."/>
        </authorList>
    </citation>
    <scope>NUCLEOTIDE SEQUENCE</scope>
    <source>
        <strain evidence="2">3</strain>
        <strain evidence="1">Xanthomonas arboricola pv. juglandis CPBF 427</strain>
    </source>
</reference>